<feature type="chain" id="PRO_5045967646" description="Secreted protein" evidence="3">
    <location>
        <begin position="26"/>
        <end position="211"/>
    </location>
</feature>
<dbReference type="RefSeq" id="WP_344353514.1">
    <property type="nucleotide sequence ID" value="NZ_BAAASM010000075.1"/>
</dbReference>
<feature type="signal peptide" evidence="3">
    <location>
        <begin position="1"/>
        <end position="25"/>
    </location>
</feature>
<evidence type="ECO:0000313" key="5">
    <source>
        <dbReference type="Proteomes" id="UP001596065"/>
    </source>
</evidence>
<feature type="transmembrane region" description="Helical" evidence="2">
    <location>
        <begin position="182"/>
        <end position="202"/>
    </location>
</feature>
<dbReference type="EMBL" id="JBHSOE010000005">
    <property type="protein sequence ID" value="MFC5654811.1"/>
    <property type="molecule type" value="Genomic_DNA"/>
</dbReference>
<sequence length="211" mass="20672">MDNSRLLLRSGLTLAAAAALPAAFAGPTAAVSGISVSTTGSTVSVVTSACTQVNGSWGTAALLSSRQANFSQGRQVALSGTSVSQSAAWTGVSPGTYTVVVVCTGGTTAGSQSVIVSGAAVPTRPAPVPTRAAPVPTRAAPVPTRPAPAVPTRPAISATTRPAPSRGVMGGLGGAARDYGPLTLGAGAALVGAGVVATGWVLRRRSRPYRL</sequence>
<keyword evidence="2" id="KW-0812">Transmembrane</keyword>
<evidence type="ECO:0008006" key="6">
    <source>
        <dbReference type="Google" id="ProtNLM"/>
    </source>
</evidence>
<reference evidence="5" key="1">
    <citation type="journal article" date="2019" name="Int. J. Syst. Evol. Microbiol.">
        <title>The Global Catalogue of Microorganisms (GCM) 10K type strain sequencing project: providing services to taxonomists for standard genome sequencing and annotation.</title>
        <authorList>
            <consortium name="The Broad Institute Genomics Platform"/>
            <consortium name="The Broad Institute Genome Sequencing Center for Infectious Disease"/>
            <person name="Wu L."/>
            <person name="Ma J."/>
        </authorList>
    </citation>
    <scope>NUCLEOTIDE SEQUENCE [LARGE SCALE GENOMIC DNA]</scope>
    <source>
        <strain evidence="5">KCTC 5701</strain>
    </source>
</reference>
<dbReference type="Proteomes" id="UP001596065">
    <property type="component" value="Unassembled WGS sequence"/>
</dbReference>
<protein>
    <recommendedName>
        <fullName evidence="6">Secreted protein</fullName>
    </recommendedName>
</protein>
<feature type="region of interest" description="Disordered" evidence="1">
    <location>
        <begin position="122"/>
        <end position="167"/>
    </location>
</feature>
<evidence type="ECO:0000256" key="3">
    <source>
        <dbReference type="SAM" id="SignalP"/>
    </source>
</evidence>
<keyword evidence="5" id="KW-1185">Reference proteome</keyword>
<comment type="caution">
    <text evidence="4">The sequence shown here is derived from an EMBL/GenBank/DDBJ whole genome shotgun (WGS) entry which is preliminary data.</text>
</comment>
<accession>A0ABW0WEG7</accession>
<feature type="compositionally biased region" description="Low complexity" evidence="1">
    <location>
        <begin position="122"/>
        <end position="142"/>
    </location>
</feature>
<organism evidence="4 5">
    <name type="scientific">Streptomyces nogalater</name>
    <dbReference type="NCBI Taxonomy" id="38314"/>
    <lineage>
        <taxon>Bacteria</taxon>
        <taxon>Bacillati</taxon>
        <taxon>Actinomycetota</taxon>
        <taxon>Actinomycetes</taxon>
        <taxon>Kitasatosporales</taxon>
        <taxon>Streptomycetaceae</taxon>
        <taxon>Streptomyces</taxon>
    </lineage>
</organism>
<keyword evidence="2" id="KW-0472">Membrane</keyword>
<keyword evidence="3" id="KW-0732">Signal</keyword>
<name>A0ABW0WEG7_STRNO</name>
<evidence type="ECO:0000256" key="1">
    <source>
        <dbReference type="SAM" id="MobiDB-lite"/>
    </source>
</evidence>
<proteinExistence type="predicted"/>
<keyword evidence="2" id="KW-1133">Transmembrane helix</keyword>
<evidence type="ECO:0000313" key="4">
    <source>
        <dbReference type="EMBL" id="MFC5654811.1"/>
    </source>
</evidence>
<gene>
    <name evidence="4" type="ORF">ACFP3J_04800</name>
</gene>
<evidence type="ECO:0000256" key="2">
    <source>
        <dbReference type="SAM" id="Phobius"/>
    </source>
</evidence>